<accession>A0ABX1BFQ2</accession>
<evidence type="ECO:0000313" key="2">
    <source>
        <dbReference type="Proteomes" id="UP000696294"/>
    </source>
</evidence>
<evidence type="ECO:0000313" key="1">
    <source>
        <dbReference type="EMBL" id="NJP93948.1"/>
    </source>
</evidence>
<reference evidence="1 2" key="1">
    <citation type="submission" date="2020-03" db="EMBL/GenBank/DDBJ databases">
        <title>WGS of actinomycetes isolated from Thailand.</title>
        <authorList>
            <person name="Thawai C."/>
        </authorList>
    </citation>
    <scope>NUCLEOTIDE SEQUENCE [LARGE SCALE GENOMIC DNA]</scope>
    <source>
        <strain evidence="1 2">FMUSA5-5</strain>
    </source>
</reference>
<name>A0ABX1BFQ2_9ACTN</name>
<dbReference type="Proteomes" id="UP000696294">
    <property type="component" value="Unassembled WGS sequence"/>
</dbReference>
<proteinExistence type="predicted"/>
<comment type="caution">
    <text evidence="1">The sequence shown here is derived from an EMBL/GenBank/DDBJ whole genome shotgun (WGS) entry which is preliminary data.</text>
</comment>
<protein>
    <submittedName>
        <fullName evidence="1">Uncharacterized protein</fullName>
    </submittedName>
</protein>
<keyword evidence="2" id="KW-1185">Reference proteome</keyword>
<dbReference type="EMBL" id="JAATEP010000026">
    <property type="protein sequence ID" value="NJP93948.1"/>
    <property type="molecule type" value="Genomic_DNA"/>
</dbReference>
<organism evidence="1 2">
    <name type="scientific">Nonomuraea composti</name>
    <dbReference type="NCBI Taxonomy" id="2720023"/>
    <lineage>
        <taxon>Bacteria</taxon>
        <taxon>Bacillati</taxon>
        <taxon>Actinomycetota</taxon>
        <taxon>Actinomycetes</taxon>
        <taxon>Streptosporangiales</taxon>
        <taxon>Streptosporangiaceae</taxon>
        <taxon>Nonomuraea</taxon>
    </lineage>
</organism>
<gene>
    <name evidence="1" type="ORF">HCN51_31690</name>
</gene>
<sequence>MSTLPYKDPYMDWTPFAQHGTGCKRVGWDVRQAKAEFTSGSREVAIRAICPEPGGGCGRVFEFHVSLAPDRDPETGDVRSGEAWSSGGVDKIGYGTKPQRIGDVWLHAGPPVVEWASEDGPEWWYVTRSAEPPTRHEDTLGKVFRLRRAGRQLKGRFGGGAGWERGKYYGMNLAETREDLPSRTAAARWVEQRAAELAAAAAAGGETS</sequence>
<dbReference type="RefSeq" id="WP_168014457.1">
    <property type="nucleotide sequence ID" value="NZ_JAATEP010000026.1"/>
</dbReference>